<dbReference type="OrthoDB" id="4247618at2"/>
<accession>A0A066Z222</accession>
<keyword evidence="2" id="KW-1185">Reference proteome</keyword>
<proteinExistence type="predicted"/>
<dbReference type="Proteomes" id="UP000027178">
    <property type="component" value="Unassembled WGS sequence"/>
</dbReference>
<evidence type="ECO:0000313" key="2">
    <source>
        <dbReference type="Proteomes" id="UP000027178"/>
    </source>
</evidence>
<dbReference type="eggNOG" id="ENOG5031HN6">
    <property type="taxonomic scope" value="Bacteria"/>
</dbReference>
<dbReference type="AlphaFoldDB" id="A0A066Z222"/>
<dbReference type="HOGENOM" id="CLU_098308_1_0_11"/>
<gene>
    <name evidence="1" type="ORF">KCH_41920</name>
</gene>
<dbReference type="PATRIC" id="fig|1348663.4.peg.4042"/>
<protein>
    <submittedName>
        <fullName evidence="1">Uncharacterized protein</fullName>
    </submittedName>
</protein>
<dbReference type="RefSeq" id="WP_051653242.1">
    <property type="nucleotide sequence ID" value="NZ_KK853997.1"/>
</dbReference>
<reference evidence="1 2" key="1">
    <citation type="submission" date="2014-05" db="EMBL/GenBank/DDBJ databases">
        <title>Draft Genome Sequence of Kitasatospora cheerisanensis KCTC 2395.</title>
        <authorList>
            <person name="Nam D.H."/>
        </authorList>
    </citation>
    <scope>NUCLEOTIDE SEQUENCE [LARGE SCALE GENOMIC DNA]</scope>
    <source>
        <strain evidence="1 2">KCTC 2395</strain>
    </source>
</reference>
<evidence type="ECO:0000313" key="1">
    <source>
        <dbReference type="EMBL" id="KDN84401.1"/>
    </source>
</evidence>
<organism evidence="1 2">
    <name type="scientific">Kitasatospora cheerisanensis KCTC 2395</name>
    <dbReference type="NCBI Taxonomy" id="1348663"/>
    <lineage>
        <taxon>Bacteria</taxon>
        <taxon>Bacillati</taxon>
        <taxon>Actinomycetota</taxon>
        <taxon>Actinomycetes</taxon>
        <taxon>Kitasatosporales</taxon>
        <taxon>Streptomycetaceae</taxon>
        <taxon>Kitasatospora</taxon>
    </lineage>
</organism>
<dbReference type="EMBL" id="JNBY01000093">
    <property type="protein sequence ID" value="KDN84401.1"/>
    <property type="molecule type" value="Genomic_DNA"/>
</dbReference>
<sequence length="206" mass="22273">MTICLACEQQTTGKYLCARCTTRLDGQLSLMPALYDALEAHLRPSSQVSTAVGSGCPRPDAPLPVAEPALDMRGPGGMVTVLETWRQAVHEDAGQHWPSPFGDYRGRVRRASAGLRGLLPYITREWQQAGTFAEEIRDLHASARSIIAPQERPLRAGTCTWTDEAGEVCGAVLLATPGRPVVCRWCRASYPASSWLDLAAEVAKAA</sequence>
<comment type="caution">
    <text evidence="1">The sequence shown here is derived from an EMBL/GenBank/DDBJ whole genome shotgun (WGS) entry which is preliminary data.</text>
</comment>
<name>A0A066Z222_9ACTN</name>